<organism evidence="1">
    <name type="scientific">Arion vulgaris</name>
    <dbReference type="NCBI Taxonomy" id="1028688"/>
    <lineage>
        <taxon>Eukaryota</taxon>
        <taxon>Metazoa</taxon>
        <taxon>Spiralia</taxon>
        <taxon>Lophotrochozoa</taxon>
        <taxon>Mollusca</taxon>
        <taxon>Gastropoda</taxon>
        <taxon>Heterobranchia</taxon>
        <taxon>Euthyneura</taxon>
        <taxon>Panpulmonata</taxon>
        <taxon>Eupulmonata</taxon>
        <taxon>Stylommatophora</taxon>
        <taxon>Helicina</taxon>
        <taxon>Arionoidea</taxon>
        <taxon>Arionidae</taxon>
        <taxon>Arion</taxon>
    </lineage>
</organism>
<accession>A0A0B7BUA3</accession>
<evidence type="ECO:0000313" key="1">
    <source>
        <dbReference type="EMBL" id="CEK96799.1"/>
    </source>
</evidence>
<protein>
    <submittedName>
        <fullName evidence="1">Uncharacterized protein</fullName>
    </submittedName>
</protein>
<dbReference type="EMBL" id="HACG01049934">
    <property type="protein sequence ID" value="CEK96799.1"/>
    <property type="molecule type" value="Transcribed_RNA"/>
</dbReference>
<dbReference type="AlphaFoldDB" id="A0A0B7BUA3"/>
<gene>
    <name evidence="1" type="primary">ORF213490</name>
</gene>
<name>A0A0B7BUA3_9EUPU</name>
<sequence>MSGLCSLAVRCPQPASKDFSSLSLFINENGPYLSTCTQGDCWKFNYRGIAQ</sequence>
<proteinExistence type="predicted"/>
<reference evidence="1" key="1">
    <citation type="submission" date="2014-12" db="EMBL/GenBank/DDBJ databases">
        <title>Insight into the proteome of Arion vulgaris.</title>
        <authorList>
            <person name="Aradska J."/>
            <person name="Bulat T."/>
            <person name="Smidak R."/>
            <person name="Sarate P."/>
            <person name="Gangsoo J."/>
            <person name="Sialana F."/>
            <person name="Bilban M."/>
            <person name="Lubec G."/>
        </authorList>
    </citation>
    <scope>NUCLEOTIDE SEQUENCE</scope>
    <source>
        <tissue evidence="1">Skin</tissue>
    </source>
</reference>